<organism evidence="12 13">
    <name type="scientific">Maritimibacter fusiformis</name>
    <dbReference type="NCBI Taxonomy" id="2603819"/>
    <lineage>
        <taxon>Bacteria</taxon>
        <taxon>Pseudomonadati</taxon>
        <taxon>Pseudomonadota</taxon>
        <taxon>Alphaproteobacteria</taxon>
        <taxon>Rhodobacterales</taxon>
        <taxon>Roseobacteraceae</taxon>
        <taxon>Maritimibacter</taxon>
    </lineage>
</organism>
<dbReference type="NCBIfam" id="NF045678">
    <property type="entry name" value="TransRegIrrA"/>
    <property type="match status" value="1"/>
</dbReference>
<evidence type="ECO:0000256" key="4">
    <source>
        <dbReference type="ARBA" id="ARBA00022490"/>
    </source>
</evidence>
<dbReference type="GO" id="GO:0008270">
    <property type="term" value="F:zinc ion binding"/>
    <property type="evidence" value="ECO:0007669"/>
    <property type="project" value="TreeGrafter"/>
</dbReference>
<evidence type="ECO:0000256" key="6">
    <source>
        <dbReference type="ARBA" id="ARBA00022723"/>
    </source>
</evidence>
<keyword evidence="11" id="KW-0408">Iron</keyword>
<keyword evidence="9 11" id="KW-0238">DNA-binding</keyword>
<evidence type="ECO:0000256" key="8">
    <source>
        <dbReference type="ARBA" id="ARBA00023015"/>
    </source>
</evidence>
<dbReference type="InterPro" id="IPR002481">
    <property type="entry name" value="FUR"/>
</dbReference>
<evidence type="ECO:0000256" key="5">
    <source>
        <dbReference type="ARBA" id="ARBA00022491"/>
    </source>
</evidence>
<keyword evidence="10 11" id="KW-0804">Transcription</keyword>
<comment type="subcellular location">
    <subcellularLocation>
        <location evidence="1 11">Cytoplasm</location>
    </subcellularLocation>
</comment>
<evidence type="ECO:0000256" key="9">
    <source>
        <dbReference type="ARBA" id="ARBA00023125"/>
    </source>
</evidence>
<evidence type="ECO:0000313" key="12">
    <source>
        <dbReference type="EMBL" id="TYB80597.1"/>
    </source>
</evidence>
<comment type="caution">
    <text evidence="12">The sequence shown here is derived from an EMBL/GenBank/DDBJ whole genome shotgun (WGS) entry which is preliminary data.</text>
</comment>
<dbReference type="GO" id="GO:0005737">
    <property type="term" value="C:cytoplasm"/>
    <property type="evidence" value="ECO:0007669"/>
    <property type="project" value="UniProtKB-SubCell"/>
</dbReference>
<evidence type="ECO:0000256" key="11">
    <source>
        <dbReference type="RuleBase" id="RU364037"/>
    </source>
</evidence>
<dbReference type="GO" id="GO:1900376">
    <property type="term" value="P:regulation of secondary metabolite biosynthetic process"/>
    <property type="evidence" value="ECO:0007669"/>
    <property type="project" value="TreeGrafter"/>
</dbReference>
<evidence type="ECO:0000313" key="13">
    <source>
        <dbReference type="Proteomes" id="UP000322080"/>
    </source>
</evidence>
<keyword evidence="4 11" id="KW-0963">Cytoplasm</keyword>
<dbReference type="Pfam" id="PF01475">
    <property type="entry name" value="FUR"/>
    <property type="match status" value="1"/>
</dbReference>
<dbReference type="PANTHER" id="PTHR33202">
    <property type="entry name" value="ZINC UPTAKE REGULATION PROTEIN"/>
    <property type="match status" value="1"/>
</dbReference>
<dbReference type="GO" id="GO:0000976">
    <property type="term" value="F:transcription cis-regulatory region binding"/>
    <property type="evidence" value="ECO:0007669"/>
    <property type="project" value="TreeGrafter"/>
</dbReference>
<evidence type="ECO:0000256" key="3">
    <source>
        <dbReference type="ARBA" id="ARBA00020910"/>
    </source>
</evidence>
<dbReference type="Gene3D" id="1.10.10.10">
    <property type="entry name" value="Winged helix-like DNA-binding domain superfamily/Winged helix DNA-binding domain"/>
    <property type="match status" value="1"/>
</dbReference>
<protein>
    <recommendedName>
        <fullName evidence="3 11">Ferric uptake regulation protein</fullName>
    </recommendedName>
</protein>
<evidence type="ECO:0000256" key="1">
    <source>
        <dbReference type="ARBA" id="ARBA00004496"/>
    </source>
</evidence>
<dbReference type="InterPro" id="IPR036388">
    <property type="entry name" value="WH-like_DNA-bd_sf"/>
</dbReference>
<comment type="subunit">
    <text evidence="11">Homodimer.</text>
</comment>
<sequence>MTTATAKRVGAEWLAGAHMRPTRQRVTLAALLVGDGQNRHVTAESLFDASRKVGEKVSLATVYNTLRSFSDAGLLREITVNGAKSYFDTDTTNHAHFYWEDSGELADAPLADVKLCELPEPPDGTEISKVDVVIRLRRR</sequence>
<evidence type="ECO:0000256" key="10">
    <source>
        <dbReference type="ARBA" id="ARBA00023163"/>
    </source>
</evidence>
<dbReference type="GO" id="GO:0003700">
    <property type="term" value="F:DNA-binding transcription factor activity"/>
    <property type="evidence" value="ECO:0007669"/>
    <property type="project" value="UniProtKB-UniRule"/>
</dbReference>
<dbReference type="Proteomes" id="UP000322080">
    <property type="component" value="Unassembled WGS sequence"/>
</dbReference>
<keyword evidence="13" id="KW-1185">Reference proteome</keyword>
<keyword evidence="5 11" id="KW-0678">Repressor</keyword>
<reference evidence="12 13" key="1">
    <citation type="submission" date="2019-08" db="EMBL/GenBank/DDBJ databases">
        <title>Identification of a novel species of the genus Boseongicola.</title>
        <authorList>
            <person name="Zhang X.-Q."/>
        </authorList>
    </citation>
    <scope>NUCLEOTIDE SEQUENCE [LARGE SCALE GENOMIC DNA]</scope>
    <source>
        <strain evidence="12 13">HY14</strain>
    </source>
</reference>
<dbReference type="PANTHER" id="PTHR33202:SF7">
    <property type="entry name" value="FERRIC UPTAKE REGULATION PROTEIN"/>
    <property type="match status" value="1"/>
</dbReference>
<dbReference type="SUPFAM" id="SSF46785">
    <property type="entry name" value="Winged helix' DNA-binding domain"/>
    <property type="match status" value="1"/>
</dbReference>
<accession>A0A5D0RG59</accession>
<dbReference type="InterPro" id="IPR036390">
    <property type="entry name" value="WH_DNA-bd_sf"/>
</dbReference>
<name>A0A5D0RG59_9RHOB</name>
<keyword evidence="7 11" id="KW-0862">Zinc</keyword>
<proteinExistence type="inferred from homology"/>
<dbReference type="GO" id="GO:0045892">
    <property type="term" value="P:negative regulation of DNA-templated transcription"/>
    <property type="evidence" value="ECO:0007669"/>
    <property type="project" value="TreeGrafter"/>
</dbReference>
<keyword evidence="8 11" id="KW-0805">Transcription regulation</keyword>
<keyword evidence="6 11" id="KW-0479">Metal-binding</keyword>
<dbReference type="CDD" id="cd07153">
    <property type="entry name" value="Fur_like"/>
    <property type="match status" value="1"/>
</dbReference>
<dbReference type="EMBL" id="VSIY01000013">
    <property type="protein sequence ID" value="TYB80597.1"/>
    <property type="molecule type" value="Genomic_DNA"/>
</dbReference>
<dbReference type="NCBIfam" id="NF045677">
    <property type="entry name" value="FeRespRegIrr"/>
    <property type="match status" value="1"/>
</dbReference>
<gene>
    <name evidence="11" type="primary">fur</name>
    <name evidence="12" type="ORF">FVF75_13255</name>
</gene>
<evidence type="ECO:0000256" key="2">
    <source>
        <dbReference type="ARBA" id="ARBA00007957"/>
    </source>
</evidence>
<evidence type="ECO:0000256" key="7">
    <source>
        <dbReference type="ARBA" id="ARBA00022833"/>
    </source>
</evidence>
<comment type="similarity">
    <text evidence="2 11">Belongs to the Fur family.</text>
</comment>
<dbReference type="FunFam" id="1.10.10.10:FF:000007">
    <property type="entry name" value="Ferric uptake regulation protein"/>
    <property type="match status" value="1"/>
</dbReference>
<dbReference type="AlphaFoldDB" id="A0A5D0RG59"/>
<dbReference type="RefSeq" id="WP_148378766.1">
    <property type="nucleotide sequence ID" value="NZ_VSIY01000013.1"/>
</dbReference>